<dbReference type="InterPro" id="IPR003961">
    <property type="entry name" value="FN3_dom"/>
</dbReference>
<accession>A0A914Z1B1</accession>
<dbReference type="SMART" id="SM00060">
    <property type="entry name" value="FN3"/>
    <property type="match status" value="1"/>
</dbReference>
<dbReference type="InterPro" id="IPR013783">
    <property type="entry name" value="Ig-like_fold"/>
</dbReference>
<protein>
    <submittedName>
        <fullName evidence="4">Fibronectin type-III domain-containing protein</fullName>
    </submittedName>
</protein>
<reference evidence="4" key="1">
    <citation type="submission" date="2022-11" db="UniProtKB">
        <authorList>
            <consortium name="WormBaseParasite"/>
        </authorList>
    </citation>
    <scope>IDENTIFICATION</scope>
</reference>
<dbReference type="WBParaSite" id="PSU_v2.g6507.t1">
    <property type="protein sequence ID" value="PSU_v2.g6507.t1"/>
    <property type="gene ID" value="PSU_v2.g6507"/>
</dbReference>
<dbReference type="SUPFAM" id="SSF49265">
    <property type="entry name" value="Fibronectin type III"/>
    <property type="match status" value="1"/>
</dbReference>
<organism evidence="3 4">
    <name type="scientific">Panagrolaimus superbus</name>
    <dbReference type="NCBI Taxonomy" id="310955"/>
    <lineage>
        <taxon>Eukaryota</taxon>
        <taxon>Metazoa</taxon>
        <taxon>Ecdysozoa</taxon>
        <taxon>Nematoda</taxon>
        <taxon>Chromadorea</taxon>
        <taxon>Rhabditida</taxon>
        <taxon>Tylenchina</taxon>
        <taxon>Panagrolaimomorpha</taxon>
        <taxon>Panagrolaimoidea</taxon>
        <taxon>Panagrolaimidae</taxon>
        <taxon>Panagrolaimus</taxon>
    </lineage>
</organism>
<sequence length="399" mass="45309">MQIDDDRSACADSWKMKFVADDKDDSKENQTDWIENLDANSIYAFYVQTKTVHHPGARNAISKIGFAKTLFSVPDMPRLKRHDARGSDKIILEWDRPLKENGIITHYMVIWNAKSFGNTNQDPCGSIPKPLSAITPTHTTVSQVNTNTENTCPVDKGCCKCNDIKETIKDKLLEVPHSDINAEDEDEKAKFENAVQNIVFVQHCAVSYDPLHCAGYIPEGYKTSSSSSSSSTTSQQEKRFRRQVKIRHRNSHRAILHSFKQSAERFDLQIPQKKPNGSKQAEKETTSKARTIRSILQGKQPVKANEIYDDVDTELEAWPTIRNENVTSGRYNVTTTRIVITGLVHYTEYHIQVVACQDVTAPDNFCSKTASSRFVRTGPIRKILFVCIEDLFFNFNNHF</sequence>
<keyword evidence="3" id="KW-1185">Reference proteome</keyword>
<dbReference type="InterPro" id="IPR036116">
    <property type="entry name" value="FN3_sf"/>
</dbReference>
<proteinExistence type="predicted"/>
<evidence type="ECO:0000313" key="3">
    <source>
        <dbReference type="Proteomes" id="UP000887577"/>
    </source>
</evidence>
<dbReference type="Gene3D" id="2.60.40.10">
    <property type="entry name" value="Immunoglobulins"/>
    <property type="match status" value="3"/>
</dbReference>
<dbReference type="Proteomes" id="UP000887577">
    <property type="component" value="Unplaced"/>
</dbReference>
<evidence type="ECO:0000313" key="4">
    <source>
        <dbReference type="WBParaSite" id="PSU_v2.g6507.t1"/>
    </source>
</evidence>
<feature type="compositionally biased region" description="Low complexity" evidence="1">
    <location>
        <begin position="223"/>
        <end position="234"/>
    </location>
</feature>
<feature type="domain" description="Fibronectin type-III" evidence="2">
    <location>
        <begin position="74"/>
        <end position="362"/>
    </location>
</feature>
<evidence type="ECO:0000256" key="1">
    <source>
        <dbReference type="SAM" id="MobiDB-lite"/>
    </source>
</evidence>
<name>A0A914Z1B1_9BILA</name>
<feature type="region of interest" description="Disordered" evidence="1">
    <location>
        <begin position="221"/>
        <end position="245"/>
    </location>
</feature>
<dbReference type="AlphaFoldDB" id="A0A914Z1B1"/>
<evidence type="ECO:0000259" key="2">
    <source>
        <dbReference type="SMART" id="SM00060"/>
    </source>
</evidence>
<dbReference type="CDD" id="cd00063">
    <property type="entry name" value="FN3"/>
    <property type="match status" value="1"/>
</dbReference>